<dbReference type="InterPro" id="IPR011330">
    <property type="entry name" value="Glyco_hydro/deAcase_b/a-brl"/>
</dbReference>
<feature type="signal peptide" evidence="4">
    <location>
        <begin position="1"/>
        <end position="23"/>
    </location>
</feature>
<feature type="domain" description="NodB homology" evidence="5">
    <location>
        <begin position="235"/>
        <end position="412"/>
    </location>
</feature>
<keyword evidence="7" id="KW-1185">Reference proteome</keyword>
<dbReference type="RefSeq" id="WP_260560840.1">
    <property type="nucleotide sequence ID" value="NZ_BAABEC010000072.1"/>
</dbReference>
<protein>
    <submittedName>
        <fullName evidence="6">Polysaccharide deacetylase family protein</fullName>
    </submittedName>
</protein>
<dbReference type="PANTHER" id="PTHR10587">
    <property type="entry name" value="GLYCOSYL TRANSFERASE-RELATED"/>
    <property type="match status" value="1"/>
</dbReference>
<evidence type="ECO:0000313" key="7">
    <source>
        <dbReference type="Proteomes" id="UP001060261"/>
    </source>
</evidence>
<dbReference type="Pfam" id="PF01522">
    <property type="entry name" value="Polysacc_deac_1"/>
    <property type="match status" value="1"/>
</dbReference>
<keyword evidence="1" id="KW-0479">Metal-binding</keyword>
<dbReference type="InterPro" id="IPR002509">
    <property type="entry name" value="NODB_dom"/>
</dbReference>
<dbReference type="EMBL" id="CP104213">
    <property type="protein sequence ID" value="UWX64570.1"/>
    <property type="molecule type" value="Genomic_DNA"/>
</dbReference>
<gene>
    <name evidence="6" type="ORF">N0D28_02580</name>
</gene>
<feature type="chain" id="PRO_5047548329" evidence="4">
    <location>
        <begin position="24"/>
        <end position="448"/>
    </location>
</feature>
<proteinExistence type="predicted"/>
<organism evidence="6 7">
    <name type="scientific">Deinococcus rubellus</name>
    <dbReference type="NCBI Taxonomy" id="1889240"/>
    <lineage>
        <taxon>Bacteria</taxon>
        <taxon>Thermotogati</taxon>
        <taxon>Deinococcota</taxon>
        <taxon>Deinococci</taxon>
        <taxon>Deinococcales</taxon>
        <taxon>Deinococcaceae</taxon>
        <taxon>Deinococcus</taxon>
    </lineage>
</organism>
<dbReference type="SUPFAM" id="SSF88713">
    <property type="entry name" value="Glycoside hydrolase/deacetylase"/>
    <property type="match status" value="1"/>
</dbReference>
<dbReference type="PANTHER" id="PTHR10587:SF133">
    <property type="entry name" value="CHITIN DEACETYLASE 1-RELATED"/>
    <property type="match status" value="1"/>
</dbReference>
<evidence type="ECO:0000256" key="4">
    <source>
        <dbReference type="SAM" id="SignalP"/>
    </source>
</evidence>
<evidence type="ECO:0000256" key="2">
    <source>
        <dbReference type="ARBA" id="ARBA00022801"/>
    </source>
</evidence>
<accession>A0ABY5YID0</accession>
<dbReference type="PROSITE" id="PS51677">
    <property type="entry name" value="NODB"/>
    <property type="match status" value="1"/>
</dbReference>
<name>A0ABY5YID0_9DEIO</name>
<keyword evidence="4" id="KW-0732">Signal</keyword>
<evidence type="ECO:0000259" key="5">
    <source>
        <dbReference type="PROSITE" id="PS51677"/>
    </source>
</evidence>
<evidence type="ECO:0000313" key="6">
    <source>
        <dbReference type="EMBL" id="UWX64570.1"/>
    </source>
</evidence>
<dbReference type="Gene3D" id="3.20.20.370">
    <property type="entry name" value="Glycoside hydrolase/deacetylase"/>
    <property type="match status" value="1"/>
</dbReference>
<evidence type="ECO:0000256" key="3">
    <source>
        <dbReference type="SAM" id="MobiDB-lite"/>
    </source>
</evidence>
<dbReference type="CDD" id="cd10959">
    <property type="entry name" value="CE4_NodB_like_3"/>
    <property type="match status" value="1"/>
</dbReference>
<evidence type="ECO:0000256" key="1">
    <source>
        <dbReference type="ARBA" id="ARBA00022723"/>
    </source>
</evidence>
<feature type="region of interest" description="Disordered" evidence="3">
    <location>
        <begin position="41"/>
        <end position="65"/>
    </location>
</feature>
<keyword evidence="2" id="KW-0378">Hydrolase</keyword>
<dbReference type="Proteomes" id="UP001060261">
    <property type="component" value="Chromosome"/>
</dbReference>
<reference evidence="6" key="1">
    <citation type="submission" date="2022-09" db="EMBL/GenBank/DDBJ databases">
        <title>genome sequence of Deinococcus rubellus.</title>
        <authorList>
            <person name="Srinivasan S."/>
        </authorList>
    </citation>
    <scope>NUCLEOTIDE SEQUENCE</scope>
    <source>
        <strain evidence="6">Ant6</strain>
    </source>
</reference>
<sequence>MLISSRALGLLSPLLLCLTLAQAQTPTLIPATPLSNPLPAATHAKPLRLPGETQPIAPGTRRASPIPELILNPPMPQVRQIQYLSNGHIEVASAVLLLQPGEVAQARKLAATAAARTLGLRPSLVEVDVSVYNKTGYGGFGGPLPILTLSAPRARLQEVAAWAAGGTYERAWEALGSTPPNPGNADRIADRVREQTINFFGDVNQTLSDARTRTASRAKGGIQDGLLYGGSVLKPVAALTFDDAPHPMYEPLLLDLLRRDQVKATFFVIGRNARAYPYFVRDMVQQGHEVANHTYHHVRLPALSLTAAITELSLTNQTLRGLTGQPVKYFRPPGGDYTPQTLDAARALGLTTVFWTDDPADFQNPGDSVLESRFDRRLHPGGIILLHDNAQETLNVFGAFLAYARKRGVSLGTVSSLLNGKPLPLLGAAGRGKHGLRKTSVDKFVLGH</sequence>
<dbReference type="InterPro" id="IPR050248">
    <property type="entry name" value="Polysacc_deacetylase_ArnD"/>
</dbReference>